<keyword evidence="1" id="KW-0812">Transmembrane</keyword>
<dbReference type="EMBL" id="VUMV01000002">
    <property type="protein sequence ID" value="MST81591.1"/>
    <property type="molecule type" value="Genomic_DNA"/>
</dbReference>
<name>A0A7X2P888_9FIRM</name>
<reference evidence="2 3" key="1">
    <citation type="submission" date="2019-08" db="EMBL/GenBank/DDBJ databases">
        <title>In-depth cultivation of the pig gut microbiome towards novel bacterial diversity and tailored functional studies.</title>
        <authorList>
            <person name="Wylensek D."/>
            <person name="Hitch T.C.A."/>
            <person name="Clavel T."/>
        </authorList>
    </citation>
    <scope>NUCLEOTIDE SEQUENCE [LARGE SCALE GENOMIC DNA]</scope>
    <source>
        <strain evidence="2 3">Oil+RF-744-WCA-WT-13</strain>
    </source>
</reference>
<keyword evidence="3" id="KW-1185">Reference proteome</keyword>
<keyword evidence="1" id="KW-1133">Transmembrane helix</keyword>
<sequence>MRFDPNLIIALVSVLIAFVALVVTISRNGHTDIQKQLDDAKEAAKRDTEIKMGLQSIQSDTSEIRSGMDGLKEEVARQGKRLIIVEESTKSAHKRIDTLEGKSI</sequence>
<accession>A0A7X2P888</accession>
<evidence type="ECO:0000256" key="1">
    <source>
        <dbReference type="SAM" id="Phobius"/>
    </source>
</evidence>
<gene>
    <name evidence="2" type="ORF">FYJ60_04610</name>
</gene>
<dbReference type="AlphaFoldDB" id="A0A7X2P888"/>
<dbReference type="RefSeq" id="WP_154457399.1">
    <property type="nucleotide sequence ID" value="NZ_VUMV01000002.1"/>
</dbReference>
<keyword evidence="1" id="KW-0472">Membrane</keyword>
<comment type="caution">
    <text evidence="2">The sequence shown here is derived from an EMBL/GenBank/DDBJ whole genome shotgun (WGS) entry which is preliminary data.</text>
</comment>
<protein>
    <submittedName>
        <fullName evidence="2">Uncharacterized protein</fullName>
    </submittedName>
</protein>
<dbReference type="Proteomes" id="UP000466864">
    <property type="component" value="Unassembled WGS sequence"/>
</dbReference>
<proteinExistence type="predicted"/>
<organism evidence="2 3">
    <name type="scientific">Bilifractor porci</name>
    <dbReference type="NCBI Taxonomy" id="2606636"/>
    <lineage>
        <taxon>Bacteria</taxon>
        <taxon>Bacillati</taxon>
        <taxon>Bacillota</taxon>
        <taxon>Clostridia</taxon>
        <taxon>Lachnospirales</taxon>
        <taxon>Lachnospiraceae</taxon>
        <taxon>Bilifractor</taxon>
    </lineage>
</organism>
<feature type="transmembrane region" description="Helical" evidence="1">
    <location>
        <begin position="6"/>
        <end position="25"/>
    </location>
</feature>
<evidence type="ECO:0000313" key="3">
    <source>
        <dbReference type="Proteomes" id="UP000466864"/>
    </source>
</evidence>
<evidence type="ECO:0000313" key="2">
    <source>
        <dbReference type="EMBL" id="MST81591.1"/>
    </source>
</evidence>